<comment type="caution">
    <text evidence="2">The sequence shown here is derived from an EMBL/GenBank/DDBJ whole genome shotgun (WGS) entry which is preliminary data.</text>
</comment>
<dbReference type="Pfam" id="PF00117">
    <property type="entry name" value="GATase"/>
    <property type="match status" value="1"/>
</dbReference>
<dbReference type="Gene3D" id="3.40.50.880">
    <property type="match status" value="1"/>
</dbReference>
<keyword evidence="2" id="KW-0315">Glutamine amidotransferase</keyword>
<dbReference type="SUPFAM" id="SSF52317">
    <property type="entry name" value="Class I glutamine amidotransferase-like"/>
    <property type="match status" value="1"/>
</dbReference>
<feature type="domain" description="Glutamine amidotransferase" evidence="1">
    <location>
        <begin position="24"/>
        <end position="190"/>
    </location>
</feature>
<dbReference type="InterPro" id="IPR044992">
    <property type="entry name" value="ChyE-like"/>
</dbReference>
<dbReference type="PROSITE" id="PS51273">
    <property type="entry name" value="GATASE_TYPE_1"/>
    <property type="match status" value="1"/>
</dbReference>
<dbReference type="RefSeq" id="WP_277193100.1">
    <property type="nucleotide sequence ID" value="NZ_JAROAV010000043.1"/>
</dbReference>
<reference evidence="2 3" key="1">
    <citation type="submission" date="2023-03" db="EMBL/GenBank/DDBJ databases">
        <title>YIM 133296 draft genome.</title>
        <authorList>
            <person name="Xiong L."/>
        </authorList>
    </citation>
    <scope>NUCLEOTIDE SEQUENCE [LARGE SCALE GENOMIC DNA]</scope>
    <source>
        <strain evidence="2 3">YIM 133296</strain>
    </source>
</reference>
<dbReference type="PANTHER" id="PTHR42695">
    <property type="entry name" value="GLUTAMINE AMIDOTRANSFERASE YLR126C-RELATED"/>
    <property type="match status" value="1"/>
</dbReference>
<evidence type="ECO:0000313" key="3">
    <source>
        <dbReference type="Proteomes" id="UP001528912"/>
    </source>
</evidence>
<organism evidence="2 3">
    <name type="scientific">Luteipulveratus flavus</name>
    <dbReference type="NCBI Taxonomy" id="3031728"/>
    <lineage>
        <taxon>Bacteria</taxon>
        <taxon>Bacillati</taxon>
        <taxon>Actinomycetota</taxon>
        <taxon>Actinomycetes</taxon>
        <taxon>Micrococcales</taxon>
        <taxon>Dermacoccaceae</taxon>
        <taxon>Luteipulveratus</taxon>
    </lineage>
</organism>
<evidence type="ECO:0000259" key="1">
    <source>
        <dbReference type="Pfam" id="PF00117"/>
    </source>
</evidence>
<dbReference type="CDD" id="cd01741">
    <property type="entry name" value="GATase1_1"/>
    <property type="match status" value="1"/>
</dbReference>
<accession>A0ABT6CAJ9</accession>
<sequence>MSTQQTVLLVQNAEGSGPGRLVEWITEAGLRPVVLRADAGEPVPTEPGTHAAVVLLGGGLLPDDDARAPWLGAERTLARTCLRTRTPLLGICLGGQLLAVVAGGRVAADHGKPEKGVTDVHIRADARDDPLLGALLGALRGSVPAVESHRDAITALPQDAVWLASSERCPYQAFRLGAAAWGLQMHPEVHADGIASWDPADVRELGFDPEEVTARARSQSDLLETTWSGVLRRFLVLAGTPLSPVPS</sequence>
<keyword evidence="3" id="KW-1185">Reference proteome</keyword>
<protein>
    <submittedName>
        <fullName evidence="2">Type 1 glutamine amidotransferase</fullName>
    </submittedName>
</protein>
<proteinExistence type="predicted"/>
<name>A0ABT6CAJ9_9MICO</name>
<dbReference type="PANTHER" id="PTHR42695:SF5">
    <property type="entry name" value="GLUTAMINE AMIDOTRANSFERASE YLR126C-RELATED"/>
    <property type="match status" value="1"/>
</dbReference>
<evidence type="ECO:0000313" key="2">
    <source>
        <dbReference type="EMBL" id="MDF8265825.1"/>
    </source>
</evidence>
<dbReference type="Proteomes" id="UP001528912">
    <property type="component" value="Unassembled WGS sequence"/>
</dbReference>
<gene>
    <name evidence="2" type="ORF">P4R38_16380</name>
</gene>
<dbReference type="InterPro" id="IPR029062">
    <property type="entry name" value="Class_I_gatase-like"/>
</dbReference>
<dbReference type="EMBL" id="JAROAV010000043">
    <property type="protein sequence ID" value="MDF8265825.1"/>
    <property type="molecule type" value="Genomic_DNA"/>
</dbReference>
<dbReference type="InterPro" id="IPR017926">
    <property type="entry name" value="GATASE"/>
</dbReference>